<evidence type="ECO:0000313" key="2">
    <source>
        <dbReference type="EMBL" id="KNZ50657.1"/>
    </source>
</evidence>
<reference evidence="2 3" key="1">
    <citation type="submission" date="2015-08" db="EMBL/GenBank/DDBJ databases">
        <title>Next Generation Sequencing and Analysis of the Genome of Puccinia sorghi L Schw, the Causal Agent of Maize Common Rust.</title>
        <authorList>
            <person name="Rochi L."/>
            <person name="Burguener G."/>
            <person name="Darino M."/>
            <person name="Turjanski A."/>
            <person name="Kreff E."/>
            <person name="Dieguez M.J."/>
            <person name="Sacco F."/>
        </authorList>
    </citation>
    <scope>NUCLEOTIDE SEQUENCE [LARGE SCALE GENOMIC DNA]</scope>
    <source>
        <strain evidence="2 3">RO10H11247</strain>
    </source>
</reference>
<dbReference type="VEuPathDB" id="FungiDB:VP01_4306g2"/>
<keyword evidence="3" id="KW-1185">Reference proteome</keyword>
<evidence type="ECO:0000256" key="1">
    <source>
        <dbReference type="SAM" id="MobiDB-lite"/>
    </source>
</evidence>
<proteinExistence type="predicted"/>
<dbReference type="AlphaFoldDB" id="A0A0L6UQY7"/>
<evidence type="ECO:0000313" key="3">
    <source>
        <dbReference type="Proteomes" id="UP000037035"/>
    </source>
</evidence>
<gene>
    <name evidence="2" type="ORF">VP01_4306g2</name>
</gene>
<comment type="caution">
    <text evidence="2">The sequence shown here is derived from an EMBL/GenBank/DDBJ whole genome shotgun (WGS) entry which is preliminary data.</text>
</comment>
<name>A0A0L6UQY7_9BASI</name>
<feature type="compositionally biased region" description="Acidic residues" evidence="1">
    <location>
        <begin position="1"/>
        <end position="10"/>
    </location>
</feature>
<accession>A0A0L6UQY7</accession>
<organism evidence="2 3">
    <name type="scientific">Puccinia sorghi</name>
    <dbReference type="NCBI Taxonomy" id="27349"/>
    <lineage>
        <taxon>Eukaryota</taxon>
        <taxon>Fungi</taxon>
        <taxon>Dikarya</taxon>
        <taxon>Basidiomycota</taxon>
        <taxon>Pucciniomycotina</taxon>
        <taxon>Pucciniomycetes</taxon>
        <taxon>Pucciniales</taxon>
        <taxon>Pucciniaceae</taxon>
        <taxon>Puccinia</taxon>
    </lineage>
</organism>
<dbReference type="EMBL" id="LAVV01009398">
    <property type="protein sequence ID" value="KNZ50657.1"/>
    <property type="molecule type" value="Genomic_DNA"/>
</dbReference>
<dbReference type="OrthoDB" id="2506356at2759"/>
<feature type="region of interest" description="Disordered" evidence="1">
    <location>
        <begin position="1"/>
        <end position="50"/>
    </location>
</feature>
<sequence length="339" mass="36485">MSCSEADESDIAARLTGRVNPAAATGSLPAGQSKPAERTMPTTRSQSVKTTEKLVETSIAENPALSKFLLNPNSYVSYINPQLLSDGSNMTQWIDSLNDLAHLLFGIKNFFNNEHNFVLLGSLMDCSILHVVKSSIYLDVQLIVKESDLALDAFQTLKKNFHKSNQAKQLELINLLIHLNKNLSAAHFNKFFSIISQLSSLGVSFSPVAQGLFLQVLTSPPAGTTRTQMKNLILAAAEKSDELGARDIQVIYNSVQSDLVEGVGTEANPFQINRVGYYGRGGGAGRGFGVSGQGGMVGNGRDIQATLISLGQLLDNGFQVMFDNGAMLIKDEVSVASRG</sequence>
<feature type="compositionally biased region" description="Polar residues" evidence="1">
    <location>
        <begin position="40"/>
        <end position="49"/>
    </location>
</feature>
<dbReference type="Proteomes" id="UP000037035">
    <property type="component" value="Unassembled WGS sequence"/>
</dbReference>
<protein>
    <submittedName>
        <fullName evidence="2">Uncharacterized protein</fullName>
    </submittedName>
</protein>